<organism evidence="2 3">
    <name type="scientific">Euplotes crassus</name>
    <dbReference type="NCBI Taxonomy" id="5936"/>
    <lineage>
        <taxon>Eukaryota</taxon>
        <taxon>Sar</taxon>
        <taxon>Alveolata</taxon>
        <taxon>Ciliophora</taxon>
        <taxon>Intramacronucleata</taxon>
        <taxon>Spirotrichea</taxon>
        <taxon>Hypotrichia</taxon>
        <taxon>Euplotida</taxon>
        <taxon>Euplotidae</taxon>
        <taxon>Moneuplotes</taxon>
    </lineage>
</organism>
<sequence length="110" mass="12355">MSRTILITKCSAFKSTFKTISFLMSLLKLSSNMKQALQTIKALKRLLEKTMHQTESLAYNITKVGAEDYMINVCEIGEETTSARSNICNSNVEKVGKGEKSIYLFSFGRD</sequence>
<feature type="coiled-coil region" evidence="1">
    <location>
        <begin position="26"/>
        <end position="53"/>
    </location>
</feature>
<evidence type="ECO:0000313" key="2">
    <source>
        <dbReference type="EMBL" id="CAI2382779.1"/>
    </source>
</evidence>
<dbReference type="Proteomes" id="UP001295684">
    <property type="component" value="Unassembled WGS sequence"/>
</dbReference>
<keyword evidence="1" id="KW-0175">Coiled coil</keyword>
<dbReference type="AlphaFoldDB" id="A0AAD1Y1F0"/>
<evidence type="ECO:0000256" key="1">
    <source>
        <dbReference type="SAM" id="Coils"/>
    </source>
</evidence>
<gene>
    <name evidence="2" type="ORF">ECRASSUSDP1_LOCUS24265</name>
</gene>
<keyword evidence="3" id="KW-1185">Reference proteome</keyword>
<proteinExistence type="predicted"/>
<protein>
    <submittedName>
        <fullName evidence="2">Uncharacterized protein</fullName>
    </submittedName>
</protein>
<dbReference type="EMBL" id="CAMPGE010024973">
    <property type="protein sequence ID" value="CAI2382779.1"/>
    <property type="molecule type" value="Genomic_DNA"/>
</dbReference>
<accession>A0AAD1Y1F0</accession>
<reference evidence="2" key="1">
    <citation type="submission" date="2023-07" db="EMBL/GenBank/DDBJ databases">
        <authorList>
            <consortium name="AG Swart"/>
            <person name="Singh M."/>
            <person name="Singh A."/>
            <person name="Seah K."/>
            <person name="Emmerich C."/>
        </authorList>
    </citation>
    <scope>NUCLEOTIDE SEQUENCE</scope>
    <source>
        <strain evidence="2">DP1</strain>
    </source>
</reference>
<name>A0AAD1Y1F0_EUPCR</name>
<comment type="caution">
    <text evidence="2">The sequence shown here is derived from an EMBL/GenBank/DDBJ whole genome shotgun (WGS) entry which is preliminary data.</text>
</comment>
<evidence type="ECO:0000313" key="3">
    <source>
        <dbReference type="Proteomes" id="UP001295684"/>
    </source>
</evidence>